<dbReference type="AlphaFoldDB" id="A0A9W6I8N6"/>
<accession>A0A9W6I8N6</accession>
<gene>
    <name evidence="1" type="ORF">GCM10017600_68420</name>
</gene>
<protein>
    <submittedName>
        <fullName evidence="1">Uncharacterized protein</fullName>
    </submittedName>
</protein>
<keyword evidence="2" id="KW-1185">Reference proteome</keyword>
<dbReference type="Proteomes" id="UP001143474">
    <property type="component" value="Unassembled WGS sequence"/>
</dbReference>
<reference evidence="1" key="1">
    <citation type="journal article" date="2014" name="Int. J. Syst. Evol. Microbiol.">
        <title>Complete genome sequence of Corynebacterium casei LMG S-19264T (=DSM 44701T), isolated from a smear-ripened cheese.</title>
        <authorList>
            <consortium name="US DOE Joint Genome Institute (JGI-PGF)"/>
            <person name="Walter F."/>
            <person name="Albersmeier A."/>
            <person name="Kalinowski J."/>
            <person name="Ruckert C."/>
        </authorList>
    </citation>
    <scope>NUCLEOTIDE SEQUENCE</scope>
    <source>
        <strain evidence="1">VKM Ac-2007</strain>
    </source>
</reference>
<organism evidence="1 2">
    <name type="scientific">Streptosporangium carneum</name>
    <dbReference type="NCBI Taxonomy" id="47481"/>
    <lineage>
        <taxon>Bacteria</taxon>
        <taxon>Bacillati</taxon>
        <taxon>Actinomycetota</taxon>
        <taxon>Actinomycetes</taxon>
        <taxon>Streptosporangiales</taxon>
        <taxon>Streptosporangiaceae</taxon>
        <taxon>Streptosporangium</taxon>
    </lineage>
</organism>
<proteinExistence type="predicted"/>
<dbReference type="EMBL" id="BSEV01000022">
    <property type="protein sequence ID" value="GLK13431.1"/>
    <property type="molecule type" value="Genomic_DNA"/>
</dbReference>
<name>A0A9W6I8N6_9ACTN</name>
<evidence type="ECO:0000313" key="2">
    <source>
        <dbReference type="Proteomes" id="UP001143474"/>
    </source>
</evidence>
<sequence>MDRPTMTQPQALERVEQLIKETVDMMTPKPRLELYRPSVNVGSCLDPTDGGSENRVVINRSYYLHDIPKEKLGEVAGQVRRYWEQKGYHIEGVSQDGLGVAGRSRPDDFLLSLSAIGEGDFLGLGATSPCVWPNGTPEPSSSS</sequence>
<reference evidence="1" key="2">
    <citation type="submission" date="2023-01" db="EMBL/GenBank/DDBJ databases">
        <authorList>
            <person name="Sun Q."/>
            <person name="Evtushenko L."/>
        </authorList>
    </citation>
    <scope>NUCLEOTIDE SEQUENCE</scope>
    <source>
        <strain evidence="1">VKM Ac-2007</strain>
    </source>
</reference>
<evidence type="ECO:0000313" key="1">
    <source>
        <dbReference type="EMBL" id="GLK13431.1"/>
    </source>
</evidence>
<comment type="caution">
    <text evidence="1">The sequence shown here is derived from an EMBL/GenBank/DDBJ whole genome shotgun (WGS) entry which is preliminary data.</text>
</comment>